<dbReference type="Gene3D" id="2.40.50.140">
    <property type="entry name" value="Nucleic acid-binding proteins"/>
    <property type="match status" value="1"/>
</dbReference>
<dbReference type="AlphaFoldDB" id="A0A6J6BS69"/>
<evidence type="ECO:0000313" key="1">
    <source>
        <dbReference type="EMBL" id="CAB4541564.1"/>
    </source>
</evidence>
<dbReference type="EMBL" id="CAEZTG010000149">
    <property type="protein sequence ID" value="CAB4575058.1"/>
    <property type="molecule type" value="Genomic_DNA"/>
</dbReference>
<dbReference type="InterPro" id="IPR012340">
    <property type="entry name" value="NA-bd_OB-fold"/>
</dbReference>
<organism evidence="1">
    <name type="scientific">freshwater metagenome</name>
    <dbReference type="NCBI Taxonomy" id="449393"/>
    <lineage>
        <taxon>unclassified sequences</taxon>
        <taxon>metagenomes</taxon>
        <taxon>ecological metagenomes</taxon>
    </lineage>
</organism>
<proteinExistence type="predicted"/>
<protein>
    <submittedName>
        <fullName evidence="1">Unannotated protein</fullName>
    </submittedName>
</protein>
<sequence length="128" mass="14181">MGLFSGSAKRLEKERTDQTKRQFADLGARSLTGVVPIADVKWREKVKVAGRVKALRVQPWADQVASLELTLADETGGITVVFLGRRTLGGVHLGTHLIVEGMTSEHHRLLTILNPAYQLLPRQVELPY</sequence>
<accession>A0A6J6BS69</accession>
<dbReference type="EMBL" id="CAEZVV010000214">
    <property type="protein sequence ID" value="CAB4661473.1"/>
    <property type="molecule type" value="Genomic_DNA"/>
</dbReference>
<gene>
    <name evidence="1" type="ORF">UFOPK1495_00230</name>
    <name evidence="2" type="ORF">UFOPK1603_01401</name>
    <name evidence="3" type="ORF">UFOPK2143_01876</name>
    <name evidence="4" type="ORF">UFOPK2350_00360</name>
</gene>
<name>A0A6J6BS69_9ZZZZ</name>
<evidence type="ECO:0000313" key="4">
    <source>
        <dbReference type="EMBL" id="CAB4671282.1"/>
    </source>
</evidence>
<dbReference type="EMBL" id="CAEZSU010000014">
    <property type="protein sequence ID" value="CAB4541564.1"/>
    <property type="molecule type" value="Genomic_DNA"/>
</dbReference>
<evidence type="ECO:0000313" key="2">
    <source>
        <dbReference type="EMBL" id="CAB4575058.1"/>
    </source>
</evidence>
<evidence type="ECO:0000313" key="3">
    <source>
        <dbReference type="EMBL" id="CAB4661473.1"/>
    </source>
</evidence>
<reference evidence="1" key="1">
    <citation type="submission" date="2020-05" db="EMBL/GenBank/DDBJ databases">
        <authorList>
            <person name="Chiriac C."/>
            <person name="Salcher M."/>
            <person name="Ghai R."/>
            <person name="Kavagutti S V."/>
        </authorList>
    </citation>
    <scope>NUCLEOTIDE SEQUENCE</scope>
</reference>
<dbReference type="EMBL" id="CAEZXE010000019">
    <property type="protein sequence ID" value="CAB4671282.1"/>
    <property type="molecule type" value="Genomic_DNA"/>
</dbReference>